<dbReference type="Pfam" id="PF07714">
    <property type="entry name" value="PK_Tyr_Ser-Thr"/>
    <property type="match status" value="1"/>
</dbReference>
<feature type="binding site" evidence="8">
    <location>
        <position position="265"/>
    </location>
    <ligand>
        <name>ATP</name>
        <dbReference type="ChEBI" id="CHEBI:30616"/>
    </ligand>
</feature>
<sequence>MKSQYVTSSQGYEIVSYNNGTIASIDSIKSCTRINVPFPCECINGEFLGHVFQYSASSTDTYYTIANFSYSNLVTAEWLQNTNTYPPDNIPFSATVNVTVNCSCGNPDVSKDYGLFITYPLRPGDSLESIARNTKIGAELLQGYNPGVNFSKGSGLVYIPGKDKNGNYVPFTLRKKKIWNKKLVPEDSSEHFVPQGEASQNAEKGTLASYETSIIGVKVEKSAEFSYEELANATNNFSLANKIGQGGFGEVYYGVLNGEKAAIKKMDMKASKEFLAELKVLTRVHHLNLVRLIGYCVEGSLFLVYEYIENGNLSQHLRSSGYVQSSDISAYS</sequence>
<evidence type="ECO:0000256" key="4">
    <source>
        <dbReference type="ARBA" id="ARBA00022729"/>
    </source>
</evidence>
<dbReference type="EMBL" id="JASCZI010151111">
    <property type="protein sequence ID" value="MED6169581.1"/>
    <property type="molecule type" value="Genomic_DNA"/>
</dbReference>
<keyword evidence="2" id="KW-1003">Cell membrane</keyword>
<dbReference type="SUPFAM" id="SSF56112">
    <property type="entry name" value="Protein kinase-like (PK-like)"/>
    <property type="match status" value="1"/>
</dbReference>
<dbReference type="PROSITE" id="PS50011">
    <property type="entry name" value="PROTEIN_KINASE_DOM"/>
    <property type="match status" value="1"/>
</dbReference>
<dbReference type="InterPro" id="IPR044812">
    <property type="entry name" value="CERK1/LYK3-like"/>
</dbReference>
<dbReference type="PROSITE" id="PS00107">
    <property type="entry name" value="PROTEIN_KINASE_ATP"/>
    <property type="match status" value="1"/>
</dbReference>
<evidence type="ECO:0000256" key="1">
    <source>
        <dbReference type="ARBA" id="ARBA00004162"/>
    </source>
</evidence>
<dbReference type="PANTHER" id="PTHR46204">
    <property type="entry name" value="CHITIN ELICITOR RECEPTOR KINASE 1-RELATED"/>
    <property type="match status" value="1"/>
</dbReference>
<evidence type="ECO:0000256" key="5">
    <source>
        <dbReference type="ARBA" id="ARBA00022989"/>
    </source>
</evidence>
<dbReference type="PANTHER" id="PTHR46204:SF12">
    <property type="entry name" value="LYSM RECEPTOR KINASE K1B"/>
    <property type="match status" value="1"/>
</dbReference>
<dbReference type="SMART" id="SM00219">
    <property type="entry name" value="TyrKc"/>
    <property type="match status" value="1"/>
</dbReference>
<evidence type="ECO:0000259" key="9">
    <source>
        <dbReference type="PROSITE" id="PS50011"/>
    </source>
</evidence>
<dbReference type="InterPro" id="IPR001245">
    <property type="entry name" value="Ser-Thr/Tyr_kinase_cat_dom"/>
</dbReference>
<dbReference type="InterPro" id="IPR057097">
    <property type="entry name" value="LysM_RLK3/10"/>
</dbReference>
<reference evidence="10 11" key="1">
    <citation type="journal article" date="2023" name="Plants (Basel)">
        <title>Bridging the Gap: Combining Genomics and Transcriptomics Approaches to Understand Stylosanthes scabra, an Orphan Legume from the Brazilian Caatinga.</title>
        <authorList>
            <person name="Ferreira-Neto J.R.C."/>
            <person name="da Silva M.D."/>
            <person name="Binneck E."/>
            <person name="de Melo N.F."/>
            <person name="da Silva R.H."/>
            <person name="de Melo A.L.T.M."/>
            <person name="Pandolfi V."/>
            <person name="Bustamante F.O."/>
            <person name="Brasileiro-Vidal A.C."/>
            <person name="Benko-Iseppon A.M."/>
        </authorList>
    </citation>
    <scope>NUCLEOTIDE SEQUENCE [LARGE SCALE GENOMIC DNA]</scope>
    <source>
        <tissue evidence="10">Leaves</tissue>
    </source>
</reference>
<dbReference type="InterPro" id="IPR056562">
    <property type="entry name" value="LysM2_CERK1_LYK3_4_5"/>
</dbReference>
<keyword evidence="6" id="KW-0472">Membrane</keyword>
<dbReference type="Proteomes" id="UP001341840">
    <property type="component" value="Unassembled WGS sequence"/>
</dbReference>
<dbReference type="Pfam" id="PF23577">
    <property type="entry name" value="LysM_RLK"/>
    <property type="match status" value="1"/>
</dbReference>
<keyword evidence="5" id="KW-1133">Transmembrane helix</keyword>
<evidence type="ECO:0000313" key="11">
    <source>
        <dbReference type="Proteomes" id="UP001341840"/>
    </source>
</evidence>
<dbReference type="Gene3D" id="3.30.200.20">
    <property type="entry name" value="Phosphorylase Kinase, domain 1"/>
    <property type="match status" value="1"/>
</dbReference>
<evidence type="ECO:0000313" key="10">
    <source>
        <dbReference type="EMBL" id="MED6169581.1"/>
    </source>
</evidence>
<organism evidence="10 11">
    <name type="scientific">Stylosanthes scabra</name>
    <dbReference type="NCBI Taxonomy" id="79078"/>
    <lineage>
        <taxon>Eukaryota</taxon>
        <taxon>Viridiplantae</taxon>
        <taxon>Streptophyta</taxon>
        <taxon>Embryophyta</taxon>
        <taxon>Tracheophyta</taxon>
        <taxon>Spermatophyta</taxon>
        <taxon>Magnoliopsida</taxon>
        <taxon>eudicotyledons</taxon>
        <taxon>Gunneridae</taxon>
        <taxon>Pentapetalae</taxon>
        <taxon>rosids</taxon>
        <taxon>fabids</taxon>
        <taxon>Fabales</taxon>
        <taxon>Fabaceae</taxon>
        <taxon>Papilionoideae</taxon>
        <taxon>50 kb inversion clade</taxon>
        <taxon>dalbergioids sensu lato</taxon>
        <taxon>Dalbergieae</taxon>
        <taxon>Pterocarpus clade</taxon>
        <taxon>Stylosanthes</taxon>
    </lineage>
</organism>
<protein>
    <recommendedName>
        <fullName evidence="9">Protein kinase domain-containing protein</fullName>
    </recommendedName>
</protein>
<dbReference type="InterPro" id="IPR018392">
    <property type="entry name" value="LysM"/>
</dbReference>
<keyword evidence="7" id="KW-1015">Disulfide bond</keyword>
<gene>
    <name evidence="10" type="ORF">PIB30_022519</name>
</gene>
<accession>A0ABU6V8B4</accession>
<dbReference type="CDD" id="cd00118">
    <property type="entry name" value="LysM"/>
    <property type="match status" value="1"/>
</dbReference>
<keyword evidence="11" id="KW-1185">Reference proteome</keyword>
<dbReference type="InterPro" id="IPR011009">
    <property type="entry name" value="Kinase-like_dom_sf"/>
</dbReference>
<evidence type="ECO:0000256" key="7">
    <source>
        <dbReference type="ARBA" id="ARBA00023157"/>
    </source>
</evidence>
<keyword evidence="8" id="KW-0067">ATP-binding</keyword>
<dbReference type="InterPro" id="IPR017441">
    <property type="entry name" value="Protein_kinase_ATP_BS"/>
</dbReference>
<dbReference type="InterPro" id="IPR020635">
    <property type="entry name" value="Tyr_kinase_cat_dom"/>
</dbReference>
<proteinExistence type="predicted"/>
<feature type="domain" description="Protein kinase" evidence="9">
    <location>
        <begin position="237"/>
        <end position="332"/>
    </location>
</feature>
<dbReference type="Pfam" id="PF23472">
    <property type="entry name" value="LysM2_CERK1_LYK3_4_5"/>
    <property type="match status" value="1"/>
</dbReference>
<comment type="subcellular location">
    <subcellularLocation>
        <location evidence="1">Cell membrane</location>
        <topology evidence="1">Single-pass membrane protein</topology>
    </subcellularLocation>
</comment>
<comment type="caution">
    <text evidence="10">The sequence shown here is derived from an EMBL/GenBank/DDBJ whole genome shotgun (WGS) entry which is preliminary data.</text>
</comment>
<evidence type="ECO:0000256" key="2">
    <source>
        <dbReference type="ARBA" id="ARBA00022475"/>
    </source>
</evidence>
<keyword evidence="3" id="KW-0812">Transmembrane</keyword>
<evidence type="ECO:0000256" key="8">
    <source>
        <dbReference type="PROSITE-ProRule" id="PRU10141"/>
    </source>
</evidence>
<evidence type="ECO:0000256" key="6">
    <source>
        <dbReference type="ARBA" id="ARBA00023136"/>
    </source>
</evidence>
<keyword evidence="8" id="KW-0547">Nucleotide-binding</keyword>
<dbReference type="InterPro" id="IPR000719">
    <property type="entry name" value="Prot_kinase_dom"/>
</dbReference>
<name>A0ABU6V8B4_9FABA</name>
<evidence type="ECO:0000256" key="3">
    <source>
        <dbReference type="ARBA" id="ARBA00022692"/>
    </source>
</evidence>
<keyword evidence="4" id="KW-0732">Signal</keyword>